<dbReference type="PIRSF" id="PIRSF010372">
    <property type="entry name" value="PaiB"/>
    <property type="match status" value="1"/>
</dbReference>
<dbReference type="AlphaFoldDB" id="A0A5E5P657"/>
<dbReference type="EMBL" id="CABPSX010000005">
    <property type="protein sequence ID" value="VVG72002.1"/>
    <property type="molecule type" value="Genomic_DNA"/>
</dbReference>
<sequence>MGLIVGVFVYVPKYHAMPDRLDALSLIDAHPLGAWVTMTDDGFVANHIPFVLDRSRGEFGTLLGHVSRANRVWEQLSASAESMVIFQGPQSYITPEWYPSKQKDGKVVPTWNYSVAHAHGVARAVDDRDWLYQLLARLTAVNESSRASPWKLSDAPSDYIDKMIRGVVGIEIPIVRLVGKLKVSQDESMQDRMGTVTGLMAEEGEDAVRMASLVKLAIDRHDKT</sequence>
<dbReference type="SUPFAM" id="SSF50475">
    <property type="entry name" value="FMN-binding split barrel"/>
    <property type="match status" value="1"/>
</dbReference>
<dbReference type="Pfam" id="PF04299">
    <property type="entry name" value="FMN_bind_2"/>
    <property type="match status" value="1"/>
</dbReference>
<name>A0A5E5P657_9BURK</name>
<protein>
    <submittedName>
        <fullName evidence="1">Transcriptional regulator</fullName>
    </submittedName>
</protein>
<dbReference type="PANTHER" id="PTHR35802:SF1">
    <property type="entry name" value="PROTEASE SYNTHASE AND SPORULATION PROTEIN PAI 2"/>
    <property type="match status" value="1"/>
</dbReference>
<gene>
    <name evidence="1" type="ORF">PAP18089_02993</name>
</gene>
<dbReference type="Gene3D" id="2.30.110.10">
    <property type="entry name" value="Electron Transport, Fmn-binding Protein, Chain A"/>
    <property type="match status" value="1"/>
</dbReference>
<dbReference type="InterPro" id="IPR007396">
    <property type="entry name" value="TR_PAI2-type"/>
</dbReference>
<accession>A0A5E5P657</accession>
<dbReference type="PANTHER" id="PTHR35802">
    <property type="entry name" value="PROTEASE SYNTHASE AND SPORULATION PROTEIN PAI 2"/>
    <property type="match status" value="1"/>
</dbReference>
<reference evidence="1 2" key="1">
    <citation type="submission" date="2019-08" db="EMBL/GenBank/DDBJ databases">
        <authorList>
            <person name="Peeters C."/>
        </authorList>
    </citation>
    <scope>NUCLEOTIDE SEQUENCE [LARGE SCALE GENOMIC DNA]</scope>
    <source>
        <strain evidence="1 2">LMG 18089</strain>
    </source>
</reference>
<dbReference type="InterPro" id="IPR012349">
    <property type="entry name" value="Split_barrel_FMN-bd"/>
</dbReference>
<dbReference type="Proteomes" id="UP000364291">
    <property type="component" value="Unassembled WGS sequence"/>
</dbReference>
<evidence type="ECO:0000313" key="2">
    <source>
        <dbReference type="Proteomes" id="UP000364291"/>
    </source>
</evidence>
<proteinExistence type="predicted"/>
<evidence type="ECO:0000313" key="1">
    <source>
        <dbReference type="EMBL" id="VVG72002.1"/>
    </source>
</evidence>
<organism evidence="1 2">
    <name type="scientific">Pandoraea apista</name>
    <dbReference type="NCBI Taxonomy" id="93218"/>
    <lineage>
        <taxon>Bacteria</taxon>
        <taxon>Pseudomonadati</taxon>
        <taxon>Pseudomonadota</taxon>
        <taxon>Betaproteobacteria</taxon>
        <taxon>Burkholderiales</taxon>
        <taxon>Burkholderiaceae</taxon>
        <taxon>Pandoraea</taxon>
    </lineage>
</organism>